<dbReference type="FunFam" id="1.20.140.10:FF:000019">
    <property type="entry name" value="Acyl-CoA dehydrogenase"/>
    <property type="match status" value="1"/>
</dbReference>
<dbReference type="SUPFAM" id="SSF56645">
    <property type="entry name" value="Acyl-CoA dehydrogenase NM domain-like"/>
    <property type="match status" value="1"/>
</dbReference>
<dbReference type="GO" id="GO:0003995">
    <property type="term" value="F:acyl-CoA dehydrogenase activity"/>
    <property type="evidence" value="ECO:0007669"/>
    <property type="project" value="InterPro"/>
</dbReference>
<comment type="similarity">
    <text evidence="2 7">Belongs to the acyl-CoA dehydrogenase family.</text>
</comment>
<feature type="domain" description="Acyl-CoA dehydrogenase/oxidase C-terminal" evidence="8">
    <location>
        <begin position="248"/>
        <end position="411"/>
    </location>
</feature>
<keyword evidence="3 7" id="KW-0285">Flavoprotein</keyword>
<dbReference type="RefSeq" id="WP_068667181.1">
    <property type="nucleotide sequence ID" value="NZ_LYPB01000076.1"/>
</dbReference>
<comment type="cofactor">
    <cofactor evidence="1 7">
        <name>FAD</name>
        <dbReference type="ChEBI" id="CHEBI:57692"/>
    </cofactor>
</comment>
<evidence type="ECO:0000259" key="10">
    <source>
        <dbReference type="Pfam" id="PF02771"/>
    </source>
</evidence>
<evidence type="ECO:0000259" key="9">
    <source>
        <dbReference type="Pfam" id="PF02770"/>
    </source>
</evidence>
<dbReference type="Gene3D" id="1.10.540.10">
    <property type="entry name" value="Acyl-CoA dehydrogenase/oxidase, N-terminal domain"/>
    <property type="match status" value="1"/>
</dbReference>
<dbReference type="InterPro" id="IPR009075">
    <property type="entry name" value="AcylCo_DH/oxidase_C"/>
</dbReference>
<dbReference type="GO" id="GO:0050660">
    <property type="term" value="F:flavin adenine dinucleotide binding"/>
    <property type="evidence" value="ECO:0007669"/>
    <property type="project" value="InterPro"/>
</dbReference>
<dbReference type="Pfam" id="PF00441">
    <property type="entry name" value="Acyl-CoA_dh_1"/>
    <property type="match status" value="1"/>
</dbReference>
<dbReference type="OrthoDB" id="9802447at2"/>
<dbReference type="InterPro" id="IPR049426">
    <property type="entry name" value="Acyl-CoA-dh-like_C"/>
</dbReference>
<dbReference type="Pfam" id="PF21263">
    <property type="entry name" value="Acyl-CoA-dh_C"/>
    <property type="match status" value="1"/>
</dbReference>
<evidence type="ECO:0000256" key="1">
    <source>
        <dbReference type="ARBA" id="ARBA00001974"/>
    </source>
</evidence>
<dbReference type="PANTHER" id="PTHR43884:SF12">
    <property type="entry name" value="ISOVALERYL-COA DEHYDROGENASE, MITOCHONDRIAL-RELATED"/>
    <property type="match status" value="1"/>
</dbReference>
<evidence type="ECO:0000256" key="3">
    <source>
        <dbReference type="ARBA" id="ARBA00022630"/>
    </source>
</evidence>
<dbReference type="InterPro" id="IPR036250">
    <property type="entry name" value="AcylCo_DH-like_C"/>
</dbReference>
<dbReference type="InterPro" id="IPR013786">
    <property type="entry name" value="AcylCoA_DH/ox_N"/>
</dbReference>
<gene>
    <name evidence="12" type="ORF">A8708_19875</name>
</gene>
<dbReference type="Gene3D" id="1.20.140.10">
    <property type="entry name" value="Butyryl-CoA Dehydrogenase, subunit A, domain 3"/>
    <property type="match status" value="2"/>
</dbReference>
<comment type="catalytic activity">
    <reaction evidence="6">
        <text>a 2,3-saturated acyl-CoA + A = a 2,3-dehydroacyl-CoA + AH2</text>
        <dbReference type="Rhea" id="RHEA:48608"/>
        <dbReference type="ChEBI" id="CHEBI:13193"/>
        <dbReference type="ChEBI" id="CHEBI:17499"/>
        <dbReference type="ChEBI" id="CHEBI:60015"/>
        <dbReference type="ChEBI" id="CHEBI:65111"/>
    </reaction>
</comment>
<accession>A0A198A570</accession>
<dbReference type="PROSITE" id="PS00073">
    <property type="entry name" value="ACYL_COA_DH_2"/>
    <property type="match status" value="1"/>
</dbReference>
<evidence type="ECO:0000259" key="11">
    <source>
        <dbReference type="Pfam" id="PF21263"/>
    </source>
</evidence>
<evidence type="ECO:0000256" key="6">
    <source>
        <dbReference type="ARBA" id="ARBA00052546"/>
    </source>
</evidence>
<dbReference type="PANTHER" id="PTHR43884">
    <property type="entry name" value="ACYL-COA DEHYDROGENASE"/>
    <property type="match status" value="1"/>
</dbReference>
<dbReference type="FunFam" id="2.40.110.10:FF:000001">
    <property type="entry name" value="Acyl-CoA dehydrogenase, mitochondrial"/>
    <property type="match status" value="1"/>
</dbReference>
<dbReference type="PROSITE" id="PS00072">
    <property type="entry name" value="ACYL_COA_DH_1"/>
    <property type="match status" value="1"/>
</dbReference>
<feature type="domain" description="Acyl-CoA dehydrogenase-like C-terminal" evidence="11">
    <location>
        <begin position="460"/>
        <end position="562"/>
    </location>
</feature>
<evidence type="ECO:0000259" key="8">
    <source>
        <dbReference type="Pfam" id="PF00441"/>
    </source>
</evidence>
<proteinExistence type="inferred from homology"/>
<dbReference type="EMBL" id="LYPB01000076">
    <property type="protein sequence ID" value="OAS16280.1"/>
    <property type="molecule type" value="Genomic_DNA"/>
</dbReference>
<dbReference type="Pfam" id="PF02771">
    <property type="entry name" value="Acyl-CoA_dh_N"/>
    <property type="match status" value="1"/>
</dbReference>
<name>A0A198A570_9BACL</name>
<keyword evidence="13" id="KW-1185">Reference proteome</keyword>
<evidence type="ECO:0000313" key="12">
    <source>
        <dbReference type="EMBL" id="OAS16280.1"/>
    </source>
</evidence>
<reference evidence="12 13" key="1">
    <citation type="submission" date="2016-05" db="EMBL/GenBank/DDBJ databases">
        <title>Paenibacillus sp. 1ZS3-15 nov., isolated from the rhizosphere soil.</title>
        <authorList>
            <person name="Zhang X.X."/>
            <person name="Zhang J."/>
        </authorList>
    </citation>
    <scope>NUCLEOTIDE SEQUENCE [LARGE SCALE GENOMIC DNA]</scope>
    <source>
        <strain evidence="12 13">1ZS3-15</strain>
    </source>
</reference>
<dbReference type="SUPFAM" id="SSF47203">
    <property type="entry name" value="Acyl-CoA dehydrogenase C-terminal domain-like"/>
    <property type="match status" value="1"/>
</dbReference>
<dbReference type="InterPro" id="IPR046373">
    <property type="entry name" value="Acyl-CoA_Oxase/DH_mid-dom_sf"/>
</dbReference>
<dbReference type="STRING" id="1850517.A8708_19875"/>
<dbReference type="FunFam" id="1.10.540.10:FF:000001">
    <property type="entry name" value="Very long-chain-specific acyl-CoA dehydrogenase, mitochondrial"/>
    <property type="match status" value="1"/>
</dbReference>
<dbReference type="InterPro" id="IPR006089">
    <property type="entry name" value="Acyl-CoA_DH_CS"/>
</dbReference>
<dbReference type="Proteomes" id="UP000078454">
    <property type="component" value="Unassembled WGS sequence"/>
</dbReference>
<evidence type="ECO:0000256" key="4">
    <source>
        <dbReference type="ARBA" id="ARBA00022827"/>
    </source>
</evidence>
<dbReference type="InterPro" id="IPR009100">
    <property type="entry name" value="AcylCoA_DH/oxidase_NM_dom_sf"/>
</dbReference>
<protein>
    <submittedName>
        <fullName evidence="12">Acyl-CoA dehydrogenase</fullName>
    </submittedName>
</protein>
<feature type="domain" description="Acyl-CoA oxidase/dehydrogenase middle" evidence="9">
    <location>
        <begin position="143"/>
        <end position="236"/>
    </location>
</feature>
<evidence type="ECO:0000256" key="5">
    <source>
        <dbReference type="ARBA" id="ARBA00023002"/>
    </source>
</evidence>
<sequence length="590" mass="64957">MTNKIVGGSFVISDLDYHSIVTPEDFTEEHRMIAETTRDYVNGEVMPNDEHLEKLDYDLTVKLMRSAGDLGLLGADVPEIYGGLGLDKVSSTIISENLARASSFALSIGAHVGIGTLPIVFFGTPEQKRKYLPDLATGAKIAAYCLTEPTSGSDALGAKTTARLTEDGKHYLLNGSKLYITNAGFADIFIVYAKINGTDFTAFIVEKGDPGFTMGPEEKKMGIKGSSTRPLFFEDVKVPVENLLGEIGKGHLIAFNILNIGRYKLAVGCLGASKETIELAVKYANTRQQFQTPISRFPLIGKKLAEMNIQTYILESMVYRTTGLFDTILKDIDHSSPDAGKISAKGISEYALECSINKVFASEVLDFVADEGLQIHGGYGFIQEYKVERIYRDSRINRIFEGTNEINRLLIPGTLVKKAMKGELPLLQKAQELQGELLSYMPGQTFDGTLEEEAHLVRMAKKVFLMVGGLAVQKYGMALEKNQEVLSLLADIMIQIFAGESGLLRTQKLIDKQGEIKAQNAIQLTTVFIHEAFDKIEAYAKEALSTMEEGDVLRTQLSILKKLSRRSSINTVGLKRDIAARVIQDEKFIG</sequence>
<keyword evidence="5 7" id="KW-0560">Oxidoreductase</keyword>
<dbReference type="InterPro" id="IPR006091">
    <property type="entry name" value="Acyl-CoA_Oxase/DH_mid-dom"/>
</dbReference>
<organism evidence="12 13">
    <name type="scientific">Paenibacillus oryzisoli</name>
    <dbReference type="NCBI Taxonomy" id="1850517"/>
    <lineage>
        <taxon>Bacteria</taxon>
        <taxon>Bacillati</taxon>
        <taxon>Bacillota</taxon>
        <taxon>Bacilli</taxon>
        <taxon>Bacillales</taxon>
        <taxon>Paenibacillaceae</taxon>
        <taxon>Paenibacillus</taxon>
    </lineage>
</organism>
<dbReference type="Pfam" id="PF02770">
    <property type="entry name" value="Acyl-CoA_dh_M"/>
    <property type="match status" value="1"/>
</dbReference>
<keyword evidence="4 7" id="KW-0274">FAD</keyword>
<dbReference type="Gene3D" id="2.40.110.10">
    <property type="entry name" value="Butyryl-CoA Dehydrogenase, subunit A, domain 2"/>
    <property type="match status" value="1"/>
</dbReference>
<dbReference type="AlphaFoldDB" id="A0A198A570"/>
<evidence type="ECO:0000256" key="7">
    <source>
        <dbReference type="RuleBase" id="RU362125"/>
    </source>
</evidence>
<comment type="caution">
    <text evidence="12">The sequence shown here is derived from an EMBL/GenBank/DDBJ whole genome shotgun (WGS) entry which is preliminary data.</text>
</comment>
<evidence type="ECO:0000313" key="13">
    <source>
        <dbReference type="Proteomes" id="UP000078454"/>
    </source>
</evidence>
<dbReference type="InterPro" id="IPR037069">
    <property type="entry name" value="AcylCoA_DH/ox_N_sf"/>
</dbReference>
<feature type="domain" description="Acyl-CoA dehydrogenase/oxidase N-terminal" evidence="10">
    <location>
        <begin position="27"/>
        <end position="138"/>
    </location>
</feature>
<evidence type="ECO:0000256" key="2">
    <source>
        <dbReference type="ARBA" id="ARBA00009347"/>
    </source>
</evidence>